<dbReference type="SUPFAM" id="SSF63999">
    <property type="entry name" value="Thiamin pyrophosphokinase, catalytic domain"/>
    <property type="match status" value="1"/>
</dbReference>
<dbReference type="Gene3D" id="3.40.50.10240">
    <property type="entry name" value="Thiamin pyrophosphokinase, catalytic domain"/>
    <property type="match status" value="1"/>
</dbReference>
<sequence length="289" mass="31733">MSTEFIGKDGENGSHSKKDVITFSSSFLPDPRGDDRQQQPEATRTALIVLNYKIPNKSVLLEHLWKTSGTRIAADGGANRLYQYSKDLIPDRIRGDLDSLDPDVRAYYEGRDVSVEQDFCQDTNDLDKALQALVDADGNDSSSPSSINRVVIYGAFGGRFDQEMASFAALYKWAPLFDGQIYLYSDETFAFLVPAKKECQILLPFYDSHVLGDGEQPEMGEGPTCGLIPLGCPCESIITSGLKWDLDGSMPLEFGGLVSTSNHVMKPIVTVCASHPLVFTAELASKRTL</sequence>
<dbReference type="SMART" id="SM00983">
    <property type="entry name" value="TPK_B1_binding"/>
    <property type="match status" value="1"/>
</dbReference>
<accession>A0A448ZBA1</accession>
<evidence type="ECO:0000256" key="1">
    <source>
        <dbReference type="ARBA" id="ARBA00005078"/>
    </source>
</evidence>
<dbReference type="GO" id="GO:0005524">
    <property type="term" value="F:ATP binding"/>
    <property type="evidence" value="ECO:0007669"/>
    <property type="project" value="UniProtKB-UniRule"/>
</dbReference>
<dbReference type="InterPro" id="IPR007371">
    <property type="entry name" value="TPK_catalytic"/>
</dbReference>
<evidence type="ECO:0000256" key="2">
    <source>
        <dbReference type="ARBA" id="ARBA00006785"/>
    </source>
</evidence>
<evidence type="ECO:0000313" key="11">
    <source>
        <dbReference type="Proteomes" id="UP000291116"/>
    </source>
</evidence>
<dbReference type="CDD" id="cd07995">
    <property type="entry name" value="TPK"/>
    <property type="match status" value="1"/>
</dbReference>
<feature type="domain" description="Thiamin pyrophosphokinase thiamin-binding" evidence="9">
    <location>
        <begin position="220"/>
        <end position="277"/>
    </location>
</feature>
<protein>
    <recommendedName>
        <fullName evidence="7">Thiamine pyrophosphokinase</fullName>
        <ecNumber evidence="7">2.7.6.2</ecNumber>
    </recommendedName>
</protein>
<name>A0A448ZBA1_9STRA</name>
<dbReference type="SUPFAM" id="SSF63862">
    <property type="entry name" value="Thiamin pyrophosphokinase, substrate-binding domain"/>
    <property type="match status" value="1"/>
</dbReference>
<evidence type="ECO:0000313" key="10">
    <source>
        <dbReference type="EMBL" id="VEU39296.1"/>
    </source>
</evidence>
<reference evidence="10 11" key="1">
    <citation type="submission" date="2019-01" db="EMBL/GenBank/DDBJ databases">
        <authorList>
            <person name="Ferrante I. M."/>
        </authorList>
    </citation>
    <scope>NUCLEOTIDE SEQUENCE [LARGE SCALE GENOMIC DNA]</scope>
    <source>
        <strain evidence="10 11">B856</strain>
    </source>
</reference>
<dbReference type="GO" id="GO:0009229">
    <property type="term" value="P:thiamine diphosphate biosynthetic process"/>
    <property type="evidence" value="ECO:0007669"/>
    <property type="project" value="UniProtKB-UniRule"/>
</dbReference>
<dbReference type="NCBIfam" id="TIGR01378">
    <property type="entry name" value="thi_PPkinase"/>
    <property type="match status" value="1"/>
</dbReference>
<comment type="catalytic activity">
    <reaction evidence="7">
        <text>thiamine + ATP = thiamine diphosphate + AMP + H(+)</text>
        <dbReference type="Rhea" id="RHEA:11576"/>
        <dbReference type="ChEBI" id="CHEBI:15378"/>
        <dbReference type="ChEBI" id="CHEBI:18385"/>
        <dbReference type="ChEBI" id="CHEBI:30616"/>
        <dbReference type="ChEBI" id="CHEBI:58937"/>
        <dbReference type="ChEBI" id="CHEBI:456215"/>
    </reaction>
</comment>
<dbReference type="PANTHER" id="PTHR13622:SF8">
    <property type="entry name" value="THIAMIN PYROPHOSPHOKINASE 1"/>
    <property type="match status" value="1"/>
</dbReference>
<evidence type="ECO:0000256" key="7">
    <source>
        <dbReference type="PIRNR" id="PIRNR031057"/>
    </source>
</evidence>
<dbReference type="GO" id="GO:0016301">
    <property type="term" value="F:kinase activity"/>
    <property type="evidence" value="ECO:0007669"/>
    <property type="project" value="UniProtKB-UniRule"/>
</dbReference>
<proteinExistence type="inferred from homology"/>
<dbReference type="GO" id="GO:0030975">
    <property type="term" value="F:thiamine binding"/>
    <property type="evidence" value="ECO:0007669"/>
    <property type="project" value="UniProtKB-UniRule"/>
</dbReference>
<evidence type="ECO:0000259" key="9">
    <source>
        <dbReference type="SMART" id="SM00983"/>
    </source>
</evidence>
<evidence type="ECO:0000256" key="3">
    <source>
        <dbReference type="ARBA" id="ARBA00022679"/>
    </source>
</evidence>
<organism evidence="10 11">
    <name type="scientific">Pseudo-nitzschia multistriata</name>
    <dbReference type="NCBI Taxonomy" id="183589"/>
    <lineage>
        <taxon>Eukaryota</taxon>
        <taxon>Sar</taxon>
        <taxon>Stramenopiles</taxon>
        <taxon>Ochrophyta</taxon>
        <taxon>Bacillariophyta</taxon>
        <taxon>Bacillariophyceae</taxon>
        <taxon>Bacillariophycidae</taxon>
        <taxon>Bacillariales</taxon>
        <taxon>Bacillariaceae</taxon>
        <taxon>Pseudo-nitzschia</taxon>
    </lineage>
</organism>
<keyword evidence="3 7" id="KW-0808">Transferase</keyword>
<dbReference type="EC" id="2.7.6.2" evidence="7"/>
<dbReference type="PIRSF" id="PIRSF031057">
    <property type="entry name" value="Thiamin_pyrophosphokinase"/>
    <property type="match status" value="1"/>
</dbReference>
<dbReference type="Proteomes" id="UP000291116">
    <property type="component" value="Unassembled WGS sequence"/>
</dbReference>
<dbReference type="InterPro" id="IPR006282">
    <property type="entry name" value="Thi_PPkinase"/>
</dbReference>
<feature type="compositionally biased region" description="Basic and acidic residues" evidence="8">
    <location>
        <begin position="1"/>
        <end position="20"/>
    </location>
</feature>
<evidence type="ECO:0000256" key="4">
    <source>
        <dbReference type="ARBA" id="ARBA00022741"/>
    </source>
</evidence>
<keyword evidence="4 7" id="KW-0547">Nucleotide-binding</keyword>
<keyword evidence="5 7" id="KW-0418">Kinase</keyword>
<dbReference type="InterPro" id="IPR036759">
    <property type="entry name" value="TPK_catalytic_sf"/>
</dbReference>
<dbReference type="PANTHER" id="PTHR13622">
    <property type="entry name" value="THIAMIN PYROPHOSPHOKINASE"/>
    <property type="match status" value="1"/>
</dbReference>
<feature type="region of interest" description="Disordered" evidence="8">
    <location>
        <begin position="1"/>
        <end position="40"/>
    </location>
</feature>
<evidence type="ECO:0000256" key="5">
    <source>
        <dbReference type="ARBA" id="ARBA00022777"/>
    </source>
</evidence>
<dbReference type="EMBL" id="CAACVS010000214">
    <property type="protein sequence ID" value="VEU39296.1"/>
    <property type="molecule type" value="Genomic_DNA"/>
</dbReference>
<dbReference type="OrthoDB" id="25149at2759"/>
<dbReference type="Pfam" id="PF04265">
    <property type="entry name" value="TPK_B1_binding"/>
    <property type="match status" value="1"/>
</dbReference>
<keyword evidence="11" id="KW-1185">Reference proteome</keyword>
<dbReference type="InterPro" id="IPR007373">
    <property type="entry name" value="Thiamin_PyroPKinase_B1-bd"/>
</dbReference>
<evidence type="ECO:0000256" key="8">
    <source>
        <dbReference type="SAM" id="MobiDB-lite"/>
    </source>
</evidence>
<dbReference type="UniPathway" id="UPA00060">
    <property type="reaction ID" value="UER00597"/>
</dbReference>
<dbReference type="InterPro" id="IPR036371">
    <property type="entry name" value="TPK_B1-bd_sf"/>
</dbReference>
<dbReference type="AlphaFoldDB" id="A0A448ZBA1"/>
<dbReference type="Pfam" id="PF04263">
    <property type="entry name" value="TPK_catalytic"/>
    <property type="match status" value="1"/>
</dbReference>
<dbReference type="GO" id="GO:0004788">
    <property type="term" value="F:thiamine diphosphokinase activity"/>
    <property type="evidence" value="ECO:0007669"/>
    <property type="project" value="UniProtKB-UniRule"/>
</dbReference>
<keyword evidence="6 7" id="KW-0067">ATP-binding</keyword>
<dbReference type="Gene3D" id="2.60.120.320">
    <property type="entry name" value="Thiamin pyrophosphokinase, thiamin-binding domain"/>
    <property type="match status" value="1"/>
</dbReference>
<dbReference type="InterPro" id="IPR016966">
    <property type="entry name" value="Thiamin_pyrophosphokinase_euk"/>
</dbReference>
<comment type="similarity">
    <text evidence="2 7">Belongs to the thiamine pyrophosphokinase family.</text>
</comment>
<comment type="pathway">
    <text evidence="1 7">Cofactor biosynthesis; thiamine diphosphate biosynthesis; thiamine diphosphate from thiamine: step 1/1.</text>
</comment>
<dbReference type="FunFam" id="2.60.120.320:FF:000001">
    <property type="entry name" value="Thiamine pyrophosphokinase"/>
    <property type="match status" value="1"/>
</dbReference>
<gene>
    <name evidence="10" type="ORF">PSNMU_V1.4_AUG-EV-PASAV3_0061590</name>
</gene>
<dbReference type="GO" id="GO:0006772">
    <property type="term" value="P:thiamine metabolic process"/>
    <property type="evidence" value="ECO:0007669"/>
    <property type="project" value="InterPro"/>
</dbReference>
<evidence type="ECO:0000256" key="6">
    <source>
        <dbReference type="ARBA" id="ARBA00022840"/>
    </source>
</evidence>